<dbReference type="Gene3D" id="3.15.10.30">
    <property type="entry name" value="Haemolymph juvenile hormone binding protein"/>
    <property type="match status" value="1"/>
</dbReference>
<evidence type="ECO:0000313" key="4">
    <source>
        <dbReference type="EMBL" id="ERL93581.1"/>
    </source>
</evidence>
<accession>U4UTR1</accession>
<dbReference type="OrthoDB" id="7419171at2759"/>
<dbReference type="GO" id="GO:0005615">
    <property type="term" value="C:extracellular space"/>
    <property type="evidence" value="ECO:0007669"/>
    <property type="project" value="TreeGrafter"/>
</dbReference>
<dbReference type="AlphaFoldDB" id="U4UTR1"/>
<keyword evidence="2" id="KW-0090">Biological rhythms</keyword>
<evidence type="ECO:0000256" key="3">
    <source>
        <dbReference type="ARBA" id="ARBA00060902"/>
    </source>
</evidence>
<keyword evidence="1" id="KW-0732">Signal</keyword>
<dbReference type="PANTHER" id="PTHR11008">
    <property type="entry name" value="PROTEIN TAKEOUT-LIKE PROTEIN"/>
    <property type="match status" value="1"/>
</dbReference>
<reference evidence="4 5" key="1">
    <citation type="journal article" date="2013" name="Genome Biol.">
        <title>Draft genome of the mountain pine beetle, Dendroctonus ponderosae Hopkins, a major forest pest.</title>
        <authorList>
            <person name="Keeling C.I."/>
            <person name="Yuen M.M."/>
            <person name="Liao N.Y."/>
            <person name="Docking T.R."/>
            <person name="Chan S.K."/>
            <person name="Taylor G.A."/>
            <person name="Palmquist D.L."/>
            <person name="Jackman S.D."/>
            <person name="Nguyen A."/>
            <person name="Li M."/>
            <person name="Henderson H."/>
            <person name="Janes J.K."/>
            <person name="Zhao Y."/>
            <person name="Pandoh P."/>
            <person name="Moore R."/>
            <person name="Sperling F.A."/>
            <person name="Huber D.P."/>
            <person name="Birol I."/>
            <person name="Jones S.J."/>
            <person name="Bohlmann J."/>
        </authorList>
    </citation>
    <scope>NUCLEOTIDE SEQUENCE</scope>
</reference>
<proteinExistence type="inferred from homology"/>
<dbReference type="STRING" id="77166.U4UTR1"/>
<evidence type="ECO:0000256" key="1">
    <source>
        <dbReference type="ARBA" id="ARBA00022729"/>
    </source>
</evidence>
<dbReference type="SMART" id="SM00700">
    <property type="entry name" value="JHBP"/>
    <property type="match status" value="1"/>
</dbReference>
<name>U4UTR1_DENPD</name>
<dbReference type="InterPro" id="IPR010562">
    <property type="entry name" value="Haemolymph_juvenile_hormone-bd"/>
</dbReference>
<organism evidence="4 5">
    <name type="scientific">Dendroctonus ponderosae</name>
    <name type="common">Mountain pine beetle</name>
    <dbReference type="NCBI Taxonomy" id="77166"/>
    <lineage>
        <taxon>Eukaryota</taxon>
        <taxon>Metazoa</taxon>
        <taxon>Ecdysozoa</taxon>
        <taxon>Arthropoda</taxon>
        <taxon>Hexapoda</taxon>
        <taxon>Insecta</taxon>
        <taxon>Pterygota</taxon>
        <taxon>Neoptera</taxon>
        <taxon>Endopterygota</taxon>
        <taxon>Coleoptera</taxon>
        <taxon>Polyphaga</taxon>
        <taxon>Cucujiformia</taxon>
        <taxon>Curculionidae</taxon>
        <taxon>Scolytinae</taxon>
        <taxon>Dendroctonus</taxon>
    </lineage>
</organism>
<dbReference type="InterPro" id="IPR038606">
    <property type="entry name" value="To_sf"/>
</dbReference>
<sequence>MWPKILAIFAVVGGFRSVFARDLRIDNRRGEQNIPDVSPAGVACIFSGGLLQSKPSFKTDFVYDRKSQTLWKNCVIKNVEILRPMMKRGIPELFVPSMNPLEIPEASLSGSQSFQASFKNIQLYGADQFKLESFETDFKTYHIKVKLSFPSLRIKSLYNIKGRILILNLDGHGPADGNYTNVRTSLSLKGEQFQKNNKEYVKWHKEDIDISIGKINLYFEQIFGSNEELNDQTNRVINENIDQLIEELQPVIQKIVSEFVFSLINRLFAKYSMDELFPLS</sequence>
<comment type="similarity">
    <text evidence="3">Belongs to the TO family.</text>
</comment>
<dbReference type="Proteomes" id="UP000030742">
    <property type="component" value="Unassembled WGS sequence"/>
</dbReference>
<evidence type="ECO:0000313" key="5">
    <source>
        <dbReference type="Proteomes" id="UP000030742"/>
    </source>
</evidence>
<gene>
    <name evidence="4" type="ORF">D910_10869</name>
</gene>
<evidence type="ECO:0000256" key="2">
    <source>
        <dbReference type="ARBA" id="ARBA00023108"/>
    </source>
</evidence>
<dbReference type="EMBL" id="KB632364">
    <property type="protein sequence ID" value="ERL93581.1"/>
    <property type="molecule type" value="Genomic_DNA"/>
</dbReference>
<dbReference type="FunFam" id="3.15.10.30:FF:000001">
    <property type="entry name" value="Takeout-like protein 1"/>
    <property type="match status" value="1"/>
</dbReference>
<dbReference type="GO" id="GO:0007623">
    <property type="term" value="P:circadian rhythm"/>
    <property type="evidence" value="ECO:0007669"/>
    <property type="project" value="UniProtKB-ARBA"/>
</dbReference>
<dbReference type="PANTHER" id="PTHR11008:SF14">
    <property type="entry name" value="CIRCADIAN CLOCK-CONTROLLED PROTEIN-LIKE PROTEIN"/>
    <property type="match status" value="1"/>
</dbReference>
<evidence type="ECO:0008006" key="6">
    <source>
        <dbReference type="Google" id="ProtNLM"/>
    </source>
</evidence>
<dbReference type="Pfam" id="PF06585">
    <property type="entry name" value="JHBP"/>
    <property type="match status" value="1"/>
</dbReference>
<protein>
    <recommendedName>
        <fullName evidence="6">Haemolymph juvenile hormone binding protein</fullName>
    </recommendedName>
</protein>